<organism evidence="2 3">
    <name type="scientific">Flavobacterium zubiriense</name>
    <dbReference type="NCBI Taxonomy" id="3138075"/>
    <lineage>
        <taxon>Bacteria</taxon>
        <taxon>Pseudomonadati</taxon>
        <taxon>Bacteroidota</taxon>
        <taxon>Flavobacteriia</taxon>
        <taxon>Flavobacteriales</taxon>
        <taxon>Flavobacteriaceae</taxon>
        <taxon>Flavobacterium</taxon>
    </lineage>
</organism>
<sequence>MKKIIILLILGFNLKASAQEASVEKSFFSLQAGIGSGVGIWIYNESKLSNSIAFRSELGLENDFTVGDHYSDTGFILQPVLTIEPRYYYNLAKRNSRGKNIAKNSGNYLSIRTSYHPDWFVVNLNDNVTKTADMAIIPTWGIKRQIRSHFTYEAALGLGYRIVYLKANYTNGNIQNVDDAQKRNQYIPYLRIGFGYTF</sequence>
<evidence type="ECO:0008006" key="4">
    <source>
        <dbReference type="Google" id="ProtNLM"/>
    </source>
</evidence>
<proteinExistence type="predicted"/>
<keyword evidence="3" id="KW-1185">Reference proteome</keyword>
<comment type="caution">
    <text evidence="2">The sequence shown here is derived from an EMBL/GenBank/DDBJ whole genome shotgun (WGS) entry which is preliminary data.</text>
</comment>
<evidence type="ECO:0000313" key="2">
    <source>
        <dbReference type="EMBL" id="MFA9191957.1"/>
    </source>
</evidence>
<accession>A0ABV4TGD4</accession>
<gene>
    <name evidence="2" type="ORF">AAGV28_11320</name>
</gene>
<feature type="chain" id="PRO_5046083351" description="Outer membrane protein beta-barrel domain-containing protein" evidence="1">
    <location>
        <begin position="19"/>
        <end position="198"/>
    </location>
</feature>
<dbReference type="EMBL" id="JBCFQL010000011">
    <property type="protein sequence ID" value="MFA9191957.1"/>
    <property type="molecule type" value="Genomic_DNA"/>
</dbReference>
<name>A0ABV4TGD4_9FLAO</name>
<feature type="signal peptide" evidence="1">
    <location>
        <begin position="1"/>
        <end position="18"/>
    </location>
</feature>
<reference evidence="2 3" key="1">
    <citation type="submission" date="2024-04" db="EMBL/GenBank/DDBJ databases">
        <title>New Clade of Flavobacterium.</title>
        <authorList>
            <person name="Matos L."/>
            <person name="Proenca D.N."/>
            <person name="Fransisco R.M."/>
            <person name="Chung A.P."/>
            <person name="Maccario L."/>
            <person name="Sorensen S.J."/>
            <person name="Morais P.V."/>
        </authorList>
    </citation>
    <scope>NUCLEOTIDE SEQUENCE [LARGE SCALE GENOMIC DNA]</scope>
    <source>
        <strain evidence="2 3">FZUC8N2.13</strain>
    </source>
</reference>
<dbReference type="RefSeq" id="WP_373406922.1">
    <property type="nucleotide sequence ID" value="NZ_JBCFQL010000011.1"/>
</dbReference>
<dbReference type="Proteomes" id="UP001574169">
    <property type="component" value="Unassembled WGS sequence"/>
</dbReference>
<keyword evidence="1" id="KW-0732">Signal</keyword>
<evidence type="ECO:0000313" key="3">
    <source>
        <dbReference type="Proteomes" id="UP001574169"/>
    </source>
</evidence>
<protein>
    <recommendedName>
        <fullName evidence="4">Outer membrane protein beta-barrel domain-containing protein</fullName>
    </recommendedName>
</protein>
<evidence type="ECO:0000256" key="1">
    <source>
        <dbReference type="SAM" id="SignalP"/>
    </source>
</evidence>